<dbReference type="SMART" id="SM00355">
    <property type="entry name" value="ZnF_C2H2"/>
    <property type="match status" value="3"/>
</dbReference>
<keyword evidence="6" id="KW-0805">Transcription regulation</keyword>
<dbReference type="PROSITE" id="PS50157">
    <property type="entry name" value="ZINC_FINGER_C2H2_2"/>
    <property type="match status" value="3"/>
</dbReference>
<feature type="domain" description="C2H2-type" evidence="11">
    <location>
        <begin position="28"/>
        <end position="56"/>
    </location>
</feature>
<evidence type="ECO:0000256" key="4">
    <source>
        <dbReference type="ARBA" id="ARBA00022771"/>
    </source>
</evidence>
<evidence type="ECO:0000256" key="5">
    <source>
        <dbReference type="ARBA" id="ARBA00022833"/>
    </source>
</evidence>
<dbReference type="AlphaFoldDB" id="A0A1V9XQY9"/>
<evidence type="ECO:0000313" key="12">
    <source>
        <dbReference type="EMBL" id="OQR75917.1"/>
    </source>
</evidence>
<dbReference type="InParanoid" id="A0A1V9XQY9"/>
<dbReference type="GO" id="GO:0008270">
    <property type="term" value="F:zinc ion binding"/>
    <property type="evidence" value="ECO:0007669"/>
    <property type="project" value="UniProtKB-KW"/>
</dbReference>
<evidence type="ECO:0000256" key="2">
    <source>
        <dbReference type="ARBA" id="ARBA00022723"/>
    </source>
</evidence>
<dbReference type="InterPro" id="IPR013087">
    <property type="entry name" value="Znf_C2H2_type"/>
</dbReference>
<dbReference type="EMBL" id="MNPL01005603">
    <property type="protein sequence ID" value="OQR75917.1"/>
    <property type="molecule type" value="Genomic_DNA"/>
</dbReference>
<organism evidence="12 13">
    <name type="scientific">Tropilaelaps mercedesae</name>
    <dbReference type="NCBI Taxonomy" id="418985"/>
    <lineage>
        <taxon>Eukaryota</taxon>
        <taxon>Metazoa</taxon>
        <taxon>Ecdysozoa</taxon>
        <taxon>Arthropoda</taxon>
        <taxon>Chelicerata</taxon>
        <taxon>Arachnida</taxon>
        <taxon>Acari</taxon>
        <taxon>Parasitiformes</taxon>
        <taxon>Mesostigmata</taxon>
        <taxon>Gamasina</taxon>
        <taxon>Dermanyssoidea</taxon>
        <taxon>Laelapidae</taxon>
        <taxon>Tropilaelaps</taxon>
    </lineage>
</organism>
<dbReference type="OrthoDB" id="5576026at2759"/>
<comment type="subcellular location">
    <subcellularLocation>
        <location evidence="1">Nucleus</location>
    </subcellularLocation>
</comment>
<feature type="domain" description="C2H2-type" evidence="11">
    <location>
        <begin position="57"/>
        <end position="85"/>
    </location>
</feature>
<dbReference type="Gene3D" id="3.30.160.60">
    <property type="entry name" value="Classic Zinc Finger"/>
    <property type="match status" value="3"/>
</dbReference>
<dbReference type="Proteomes" id="UP000192247">
    <property type="component" value="Unassembled WGS sequence"/>
</dbReference>
<keyword evidence="3" id="KW-0677">Repeat</keyword>
<dbReference type="FunFam" id="3.30.160.60:FF:000618">
    <property type="entry name" value="zinc finger protein 341 isoform X1"/>
    <property type="match status" value="1"/>
</dbReference>
<evidence type="ECO:0000256" key="8">
    <source>
        <dbReference type="ARBA" id="ARBA00023163"/>
    </source>
</evidence>
<evidence type="ECO:0000313" key="13">
    <source>
        <dbReference type="Proteomes" id="UP000192247"/>
    </source>
</evidence>
<dbReference type="SMART" id="SM00451">
    <property type="entry name" value="ZnF_U1"/>
    <property type="match status" value="1"/>
</dbReference>
<keyword evidence="7" id="KW-0238">DNA-binding</keyword>
<keyword evidence="4 10" id="KW-0863">Zinc-finger</keyword>
<name>A0A1V9XQY9_9ACAR</name>
<dbReference type="PROSITE" id="PS00028">
    <property type="entry name" value="ZINC_FINGER_C2H2_1"/>
    <property type="match status" value="2"/>
</dbReference>
<reference evidence="12 13" key="1">
    <citation type="journal article" date="2017" name="Gigascience">
        <title>Draft genome of the honey bee ectoparasitic mite, Tropilaelaps mercedesae, is shaped by the parasitic life history.</title>
        <authorList>
            <person name="Dong X."/>
            <person name="Armstrong S.D."/>
            <person name="Xia D."/>
            <person name="Makepeace B.L."/>
            <person name="Darby A.C."/>
            <person name="Kadowaki T."/>
        </authorList>
    </citation>
    <scope>NUCLEOTIDE SEQUENCE [LARGE SCALE GENOMIC DNA]</scope>
    <source>
        <strain evidence="12">Wuxi-XJTLU</strain>
    </source>
</reference>
<evidence type="ECO:0000256" key="10">
    <source>
        <dbReference type="PROSITE-ProRule" id="PRU00042"/>
    </source>
</evidence>
<proteinExistence type="predicted"/>
<dbReference type="FunFam" id="3.30.160.60:FF:000100">
    <property type="entry name" value="Zinc finger 45-like"/>
    <property type="match status" value="1"/>
</dbReference>
<dbReference type="Pfam" id="PF12874">
    <property type="entry name" value="zf-met"/>
    <property type="match status" value="1"/>
</dbReference>
<keyword evidence="8" id="KW-0804">Transcription</keyword>
<evidence type="ECO:0000256" key="1">
    <source>
        <dbReference type="ARBA" id="ARBA00004123"/>
    </source>
</evidence>
<protein>
    <submittedName>
        <fullName evidence="12">Zinc finger protein-like</fullName>
    </submittedName>
</protein>
<dbReference type="InterPro" id="IPR003604">
    <property type="entry name" value="Matrin/U1-like-C_Znf_C2H2"/>
</dbReference>
<dbReference type="GO" id="GO:0006355">
    <property type="term" value="P:regulation of DNA-templated transcription"/>
    <property type="evidence" value="ECO:0007669"/>
    <property type="project" value="UniProtKB-ARBA"/>
</dbReference>
<evidence type="ECO:0000256" key="6">
    <source>
        <dbReference type="ARBA" id="ARBA00023015"/>
    </source>
</evidence>
<accession>A0A1V9XQY9</accession>
<dbReference type="STRING" id="418985.A0A1V9XQY9"/>
<evidence type="ECO:0000256" key="9">
    <source>
        <dbReference type="ARBA" id="ARBA00023242"/>
    </source>
</evidence>
<sequence>MAGSDMLDYTDIGTLDDLEMYHREGKTYMCLLCSYQTEHSYTMRRHVLQKHSSHRPYKCTVCERPFGRKDHLTKHMKARHGTERPFSCSLCDKSFATNGAFQQHLNSPTHLMRCNAVETIINDSIGASRLDTSIKIELANKDLGNAG</sequence>
<evidence type="ECO:0000256" key="7">
    <source>
        <dbReference type="ARBA" id="ARBA00023125"/>
    </source>
</evidence>
<evidence type="ECO:0000256" key="3">
    <source>
        <dbReference type="ARBA" id="ARBA00022737"/>
    </source>
</evidence>
<dbReference type="SUPFAM" id="SSF57667">
    <property type="entry name" value="beta-beta-alpha zinc fingers"/>
    <property type="match status" value="2"/>
</dbReference>
<keyword evidence="2" id="KW-0479">Metal-binding</keyword>
<gene>
    <name evidence="12" type="ORF">BIW11_03177</name>
</gene>
<keyword evidence="9" id="KW-0539">Nucleus</keyword>
<keyword evidence="13" id="KW-1185">Reference proteome</keyword>
<keyword evidence="5" id="KW-0862">Zinc</keyword>
<dbReference type="PANTHER" id="PTHR24404">
    <property type="entry name" value="ZINC FINGER PROTEIN"/>
    <property type="match status" value="1"/>
</dbReference>
<evidence type="ECO:0000259" key="11">
    <source>
        <dbReference type="PROSITE" id="PS50157"/>
    </source>
</evidence>
<dbReference type="InterPro" id="IPR050589">
    <property type="entry name" value="Ikaros_C2H2-ZF"/>
</dbReference>
<dbReference type="GO" id="GO:0005634">
    <property type="term" value="C:nucleus"/>
    <property type="evidence" value="ECO:0007669"/>
    <property type="project" value="UniProtKB-SubCell"/>
</dbReference>
<dbReference type="InterPro" id="IPR036236">
    <property type="entry name" value="Znf_C2H2_sf"/>
</dbReference>
<dbReference type="GO" id="GO:0003677">
    <property type="term" value="F:DNA binding"/>
    <property type="evidence" value="ECO:0007669"/>
    <property type="project" value="UniProtKB-KW"/>
</dbReference>
<feature type="domain" description="C2H2-type" evidence="11">
    <location>
        <begin position="86"/>
        <end position="110"/>
    </location>
</feature>
<dbReference type="Pfam" id="PF00096">
    <property type="entry name" value="zf-C2H2"/>
    <property type="match status" value="1"/>
</dbReference>
<comment type="caution">
    <text evidence="12">The sequence shown here is derived from an EMBL/GenBank/DDBJ whole genome shotgun (WGS) entry which is preliminary data.</text>
</comment>